<dbReference type="CDD" id="cd07302">
    <property type="entry name" value="CHD"/>
    <property type="match status" value="1"/>
</dbReference>
<dbReference type="PROSITE" id="PS50042">
    <property type="entry name" value="CNMP_BINDING_3"/>
    <property type="match status" value="1"/>
</dbReference>
<accession>A0A402D6C7</accession>
<dbReference type="OrthoDB" id="9806704at2"/>
<dbReference type="EMBL" id="AP025739">
    <property type="protein sequence ID" value="BDI31495.1"/>
    <property type="molecule type" value="Genomic_DNA"/>
</dbReference>
<dbReference type="SUPFAM" id="SSF55073">
    <property type="entry name" value="Nucleotide cyclase"/>
    <property type="match status" value="1"/>
</dbReference>
<dbReference type="GO" id="GO:0004016">
    <property type="term" value="F:adenylate cyclase activity"/>
    <property type="evidence" value="ECO:0007669"/>
    <property type="project" value="UniProtKB-ARBA"/>
</dbReference>
<dbReference type="GO" id="GO:0006171">
    <property type="term" value="P:cAMP biosynthetic process"/>
    <property type="evidence" value="ECO:0007669"/>
    <property type="project" value="TreeGrafter"/>
</dbReference>
<dbReference type="InterPro" id="IPR000595">
    <property type="entry name" value="cNMP-bd_dom"/>
</dbReference>
<dbReference type="CDD" id="cd00038">
    <property type="entry name" value="CAP_ED"/>
    <property type="match status" value="1"/>
</dbReference>
<comment type="similarity">
    <text evidence="1">Belongs to the adenylyl cyclase class-3 family.</text>
</comment>
<dbReference type="InterPro" id="IPR029787">
    <property type="entry name" value="Nucleotide_cyclase"/>
</dbReference>
<dbReference type="RefSeq" id="WP_119324957.1">
    <property type="nucleotide sequence ID" value="NZ_AP025739.1"/>
</dbReference>
<dbReference type="Gene3D" id="2.60.120.10">
    <property type="entry name" value="Jelly Rolls"/>
    <property type="match status" value="1"/>
</dbReference>
<dbReference type="AlphaFoldDB" id="A0A402D6C7"/>
<sequence>MAIKETDDPKRWTESIGIVPVLSSLPNNLKDAITPDFLCEYRDGEIIFHEGEEARFLYIILHGQVRITRDGSHMATRQAFEVVGEQAIIDDCPRSATGTAQGAVQLFQIPRALASTFLQDPSFLRGLLQEVSRKLAEATAERAYRYKKEDLLFAEFRSHVSQPVLNRLMATGLRYGEPRYIDAIVLFSDIRSFTDLSGELDPADVASQLSRYLDTMVGIIHDHEGMVDKFVGDAVMAIWGYAPADGEPASLALNCAKSMVAAAQALSFGGKPISIGVGLNAGRVFIGNVGGDGKRQFTVLGAPVNLASRFETQCKKLGATITVGEEFYGRLTGSEQSDLERHQSVEIAGAPQQTLYTWTAAKTN</sequence>
<dbReference type="Pfam" id="PF00027">
    <property type="entry name" value="cNMP_binding"/>
    <property type="match status" value="1"/>
</dbReference>
<dbReference type="Pfam" id="PF00211">
    <property type="entry name" value="Guanylate_cyc"/>
    <property type="match status" value="1"/>
</dbReference>
<dbReference type="Gene3D" id="3.30.70.1230">
    <property type="entry name" value="Nucleotide cyclase"/>
    <property type="match status" value="1"/>
</dbReference>
<evidence type="ECO:0000313" key="2">
    <source>
        <dbReference type="EMBL" id="BDI31495.1"/>
    </source>
</evidence>
<dbReference type="GO" id="GO:0035556">
    <property type="term" value="P:intracellular signal transduction"/>
    <property type="evidence" value="ECO:0007669"/>
    <property type="project" value="InterPro"/>
</dbReference>
<dbReference type="PANTHER" id="PTHR43081:SF1">
    <property type="entry name" value="ADENYLATE CYCLASE, TERMINAL-DIFFERENTIATION SPECIFIC"/>
    <property type="match status" value="1"/>
</dbReference>
<dbReference type="KEGG" id="ccot:CCAX7_35460"/>
<dbReference type="SUPFAM" id="SSF51206">
    <property type="entry name" value="cAMP-binding domain-like"/>
    <property type="match status" value="1"/>
</dbReference>
<evidence type="ECO:0000313" key="3">
    <source>
        <dbReference type="Proteomes" id="UP000287394"/>
    </source>
</evidence>
<reference evidence="2 3" key="1">
    <citation type="journal article" date="2019" name="Int. J. Syst. Evol. Microbiol.">
        <title>Capsulimonas corticalis gen. nov., sp. nov., an aerobic capsulated bacterium, of a novel bacterial order, Capsulimonadales ord. nov., of the class Armatimonadia of the phylum Armatimonadetes.</title>
        <authorList>
            <person name="Li J."/>
            <person name="Kudo C."/>
            <person name="Tonouchi A."/>
        </authorList>
    </citation>
    <scope>NUCLEOTIDE SEQUENCE [LARGE SCALE GENOMIC DNA]</scope>
    <source>
        <strain evidence="2 3">AX-7</strain>
    </source>
</reference>
<evidence type="ECO:0000256" key="1">
    <source>
        <dbReference type="ARBA" id="ARBA00005381"/>
    </source>
</evidence>
<protein>
    <submittedName>
        <fullName evidence="2">Uncharacterized protein</fullName>
    </submittedName>
</protein>
<dbReference type="PROSITE" id="PS50125">
    <property type="entry name" value="GUANYLATE_CYCLASE_2"/>
    <property type="match status" value="1"/>
</dbReference>
<dbReference type="InterPro" id="IPR001054">
    <property type="entry name" value="A/G_cyclase"/>
</dbReference>
<dbReference type="InterPro" id="IPR050697">
    <property type="entry name" value="Adenylyl/Guanylyl_Cyclase_3/4"/>
</dbReference>
<organism evidence="2 3">
    <name type="scientific">Capsulimonas corticalis</name>
    <dbReference type="NCBI Taxonomy" id="2219043"/>
    <lineage>
        <taxon>Bacteria</taxon>
        <taxon>Bacillati</taxon>
        <taxon>Armatimonadota</taxon>
        <taxon>Armatimonadia</taxon>
        <taxon>Capsulimonadales</taxon>
        <taxon>Capsulimonadaceae</taxon>
        <taxon>Capsulimonas</taxon>
    </lineage>
</organism>
<dbReference type="InterPro" id="IPR014710">
    <property type="entry name" value="RmlC-like_jellyroll"/>
</dbReference>
<proteinExistence type="inferred from homology"/>
<name>A0A402D6C7_9BACT</name>
<dbReference type="SMART" id="SM00100">
    <property type="entry name" value="cNMP"/>
    <property type="match status" value="1"/>
</dbReference>
<dbReference type="InterPro" id="IPR018490">
    <property type="entry name" value="cNMP-bd_dom_sf"/>
</dbReference>
<dbReference type="PANTHER" id="PTHR43081">
    <property type="entry name" value="ADENYLATE CYCLASE, TERMINAL-DIFFERENTIATION SPECIFIC-RELATED"/>
    <property type="match status" value="1"/>
</dbReference>
<dbReference type="Proteomes" id="UP000287394">
    <property type="component" value="Chromosome"/>
</dbReference>
<keyword evidence="3" id="KW-1185">Reference proteome</keyword>
<gene>
    <name evidence="2" type="ORF">CCAX7_35460</name>
</gene>
<dbReference type="SMART" id="SM00044">
    <property type="entry name" value="CYCc"/>
    <property type="match status" value="1"/>
</dbReference>